<keyword evidence="3" id="KW-1185">Reference proteome</keyword>
<dbReference type="Proteomes" id="UP001159387">
    <property type="component" value="Unassembled WGS sequence"/>
</dbReference>
<dbReference type="SUPFAM" id="SSF53335">
    <property type="entry name" value="S-adenosyl-L-methionine-dependent methyltransferases"/>
    <property type="match status" value="1"/>
</dbReference>
<dbReference type="Gene3D" id="3.40.50.150">
    <property type="entry name" value="Vaccinia Virus protein VP39"/>
    <property type="match status" value="1"/>
</dbReference>
<evidence type="ECO:0000259" key="1">
    <source>
        <dbReference type="Pfam" id="PF13847"/>
    </source>
</evidence>
<name>A0AA43GS83_9CYAN</name>
<evidence type="ECO:0000313" key="3">
    <source>
        <dbReference type="Proteomes" id="UP001159387"/>
    </source>
</evidence>
<dbReference type="InterPro" id="IPR025714">
    <property type="entry name" value="Methyltranfer_dom"/>
</dbReference>
<dbReference type="RefSeq" id="WP_280654735.1">
    <property type="nucleotide sequence ID" value="NZ_JANQDH010000063.1"/>
</dbReference>
<dbReference type="InterPro" id="IPR029063">
    <property type="entry name" value="SAM-dependent_MTases_sf"/>
</dbReference>
<protein>
    <submittedName>
        <fullName evidence="2">Methyltransferase domain-containing protein</fullName>
    </submittedName>
</protein>
<keyword evidence="2" id="KW-0489">Methyltransferase</keyword>
<dbReference type="AlphaFoldDB" id="A0AA43GS83"/>
<dbReference type="PANTHER" id="PTHR43861">
    <property type="entry name" value="TRANS-ACONITATE 2-METHYLTRANSFERASE-RELATED"/>
    <property type="match status" value="1"/>
</dbReference>
<accession>A0AA43GS83</accession>
<evidence type="ECO:0000313" key="2">
    <source>
        <dbReference type="EMBL" id="MDH6060742.1"/>
    </source>
</evidence>
<comment type="caution">
    <text evidence="2">The sequence shown here is derived from an EMBL/GenBank/DDBJ whole genome shotgun (WGS) entry which is preliminary data.</text>
</comment>
<proteinExistence type="predicted"/>
<organism evidence="2 3">
    <name type="scientific">Chrysosporum bergii ANA360D</name>
    <dbReference type="NCBI Taxonomy" id="617107"/>
    <lineage>
        <taxon>Bacteria</taxon>
        <taxon>Bacillati</taxon>
        <taxon>Cyanobacteriota</taxon>
        <taxon>Cyanophyceae</taxon>
        <taxon>Nostocales</taxon>
        <taxon>Nodulariaceae</taxon>
        <taxon>Chrysosporum</taxon>
    </lineage>
</organism>
<dbReference type="GO" id="GO:0008168">
    <property type="term" value="F:methyltransferase activity"/>
    <property type="evidence" value="ECO:0007669"/>
    <property type="project" value="UniProtKB-KW"/>
</dbReference>
<dbReference type="Pfam" id="PF13847">
    <property type="entry name" value="Methyltransf_31"/>
    <property type="match status" value="1"/>
</dbReference>
<gene>
    <name evidence="2" type="ORF">NWP17_09855</name>
</gene>
<sequence length="218" mass="24437">MDTTNNKYQYLYQDSNKIHHHAYIIPHLIKMISESAPVVENKPKARILDIGCGNGSLSNLIAQCGYEVVGVEESESGVKLARDAFPNCRFIQGSIYNLPYGEIGENFDIVIAAEVIEHLFFPKQLVINAKKYLKPNGSLILTTPYHGYIKNIILALSGKMDQHFTALWDGGHIKFFSVATMTNLLQLEGYTDIKFQFAGRLPYLWKSMLCCATSTQPG</sequence>
<reference evidence="2 3" key="1">
    <citation type="journal article" date="2023" name="J. Phycol.">
        <title>Chrysosporum ovalisporum is synonymous with the true-branching cyanobacterium Umezakia natans (Nostocales/Aphanizomenonaceae).</title>
        <authorList>
            <person name="McGregor G.B."/>
            <person name="Sendall B.C."/>
            <person name="Niiyama Y."/>
            <person name="Tuji A."/>
            <person name="Willis A."/>
        </authorList>
    </citation>
    <scope>NUCLEOTIDE SEQUENCE [LARGE SCALE GENOMIC DNA]</scope>
    <source>
        <strain evidence="2 3">ANA360D</strain>
    </source>
</reference>
<dbReference type="EMBL" id="JANQDH010000063">
    <property type="protein sequence ID" value="MDH6060742.1"/>
    <property type="molecule type" value="Genomic_DNA"/>
</dbReference>
<dbReference type="GO" id="GO:0032259">
    <property type="term" value="P:methylation"/>
    <property type="evidence" value="ECO:0007669"/>
    <property type="project" value="UniProtKB-KW"/>
</dbReference>
<keyword evidence="2" id="KW-0808">Transferase</keyword>
<feature type="domain" description="Methyltransferase" evidence="1">
    <location>
        <begin position="42"/>
        <end position="145"/>
    </location>
</feature>
<dbReference type="CDD" id="cd02440">
    <property type="entry name" value="AdoMet_MTases"/>
    <property type="match status" value="1"/>
</dbReference>